<gene>
    <name evidence="1" type="ORF">C8J28_13118</name>
</gene>
<proteinExistence type="predicted"/>
<sequence length="344" mass="36949">MTTTPSHEDIAHWIAKDGPVALHIREMLEPVEGPGMPIFPATYANIGYNIDTLSDGTKIASIDSVGSQANRIEPLFKDAPLASLVPQIDITYGNDKTLSILEAGHRLGDAVIRCTELASEAHQAFIALLDRGDATLIARLAPTSLVFGAWDSRDTQAKLPRIVQSVIRAWDVEPLTRSAQYTPALDYSALEVFSEAEREKQEGKAGSQLAERGYVHVPSTGQHGGVIARGVIRRDVTVNLVALRRLQGEESELLQRYVLGLALVAATAPQDGFLRAGCQLVPAGPLTVQRVARDGTRTDIALDHATALSYAQKAASAFGVGASRTVAFDKTRAKDDARPAQKKA</sequence>
<accession>A0A2T5JPZ0</accession>
<organism evidence="1 2">
    <name type="scientific">Cereibacter azotoformans</name>
    <dbReference type="NCBI Taxonomy" id="43057"/>
    <lineage>
        <taxon>Bacteria</taxon>
        <taxon>Pseudomonadati</taxon>
        <taxon>Pseudomonadota</taxon>
        <taxon>Alphaproteobacteria</taxon>
        <taxon>Rhodobacterales</taxon>
        <taxon>Paracoccaceae</taxon>
        <taxon>Cereibacter</taxon>
    </lineage>
</organism>
<dbReference type="Pfam" id="PF09617">
    <property type="entry name" value="Cas_GSU0053"/>
    <property type="match status" value="1"/>
</dbReference>
<dbReference type="Proteomes" id="UP000244060">
    <property type="component" value="Unassembled WGS sequence"/>
</dbReference>
<dbReference type="RefSeq" id="WP_108222595.1">
    <property type="nucleotide sequence ID" value="NZ_CP090026.1"/>
</dbReference>
<dbReference type="InterPro" id="IPR013403">
    <property type="entry name" value="CRISPR-assoc_prot_Csb1/Cas7u"/>
</dbReference>
<comment type="caution">
    <text evidence="1">The sequence shown here is derived from an EMBL/GenBank/DDBJ whole genome shotgun (WGS) entry which is preliminary data.</text>
</comment>
<evidence type="ECO:0000313" key="1">
    <source>
        <dbReference type="EMBL" id="PTR09907.1"/>
    </source>
</evidence>
<protein>
    <submittedName>
        <fullName evidence="1">CRISPR-associated Csx4 family protein</fullName>
    </submittedName>
</protein>
<name>A0A2T5JPZ0_9RHOB</name>
<dbReference type="AlphaFoldDB" id="A0A2T5JPZ0"/>
<evidence type="ECO:0000313" key="2">
    <source>
        <dbReference type="Proteomes" id="UP000244060"/>
    </source>
</evidence>
<dbReference type="EMBL" id="QAOT01000031">
    <property type="protein sequence ID" value="PTR09907.1"/>
    <property type="molecule type" value="Genomic_DNA"/>
</dbReference>
<reference evidence="1 2" key="1">
    <citation type="submission" date="2018-04" db="EMBL/GenBank/DDBJ databases">
        <title>Genomic Encyclopedia of Type Strains, Phase III (KMG-III): the genomes of soil and plant-associated and newly described type strains.</title>
        <authorList>
            <person name="Whitman W."/>
        </authorList>
    </citation>
    <scope>NUCLEOTIDE SEQUENCE [LARGE SCALE GENOMIC DNA]</scope>
    <source>
        <strain evidence="1 2">KA25</strain>
    </source>
</reference>
<dbReference type="OrthoDB" id="190628at2"/>
<dbReference type="NCBIfam" id="TIGR02570">
    <property type="entry name" value="cas7_GSU0053"/>
    <property type="match status" value="1"/>
</dbReference>
<keyword evidence="2" id="KW-1185">Reference proteome</keyword>